<comment type="caution">
    <text evidence="1">The sequence shown here is derived from an EMBL/GenBank/DDBJ whole genome shotgun (WGS) entry which is preliminary data.</text>
</comment>
<protein>
    <submittedName>
        <fullName evidence="1">Uncharacterized protein</fullName>
    </submittedName>
</protein>
<proteinExistence type="predicted"/>
<name>A0A6G1DLQ2_9ORYZ</name>
<dbReference type="AlphaFoldDB" id="A0A6G1DLQ2"/>
<keyword evidence="2" id="KW-1185">Reference proteome</keyword>
<accession>A0A6G1DLQ2</accession>
<evidence type="ECO:0000313" key="1">
    <source>
        <dbReference type="EMBL" id="KAF0913410.1"/>
    </source>
</evidence>
<sequence length="146" mass="16297">MDCQLHASDVSHMMPKLPNCEFTPQPNLEKLHVGHPVLSLHNGDVVYLMAKVEHRDYKAWIIPIDLRNKVIQEPADFAGADRTVGITFTYMHTGISSYPQNAPAEAAGIVEQEEVRNFLYDISGAASASRARWAKATGCRRREHGN</sequence>
<dbReference type="OrthoDB" id="672016at2759"/>
<dbReference type="PANTHER" id="PTHR33074">
    <property type="entry name" value="EXPRESSED PROTEIN-RELATED"/>
    <property type="match status" value="1"/>
</dbReference>
<organism evidence="1 2">
    <name type="scientific">Oryza meyeriana var. granulata</name>
    <dbReference type="NCBI Taxonomy" id="110450"/>
    <lineage>
        <taxon>Eukaryota</taxon>
        <taxon>Viridiplantae</taxon>
        <taxon>Streptophyta</taxon>
        <taxon>Embryophyta</taxon>
        <taxon>Tracheophyta</taxon>
        <taxon>Spermatophyta</taxon>
        <taxon>Magnoliopsida</taxon>
        <taxon>Liliopsida</taxon>
        <taxon>Poales</taxon>
        <taxon>Poaceae</taxon>
        <taxon>BOP clade</taxon>
        <taxon>Oryzoideae</taxon>
        <taxon>Oryzeae</taxon>
        <taxon>Oryzinae</taxon>
        <taxon>Oryza</taxon>
        <taxon>Oryza meyeriana</taxon>
    </lineage>
</organism>
<evidence type="ECO:0000313" key="2">
    <source>
        <dbReference type="Proteomes" id="UP000479710"/>
    </source>
</evidence>
<gene>
    <name evidence="1" type="ORF">E2562_022197</name>
</gene>
<dbReference type="EMBL" id="SPHZ02000006">
    <property type="protein sequence ID" value="KAF0913410.1"/>
    <property type="molecule type" value="Genomic_DNA"/>
</dbReference>
<reference evidence="1 2" key="1">
    <citation type="submission" date="2019-11" db="EMBL/GenBank/DDBJ databases">
        <title>Whole genome sequence of Oryza granulata.</title>
        <authorList>
            <person name="Li W."/>
        </authorList>
    </citation>
    <scope>NUCLEOTIDE SEQUENCE [LARGE SCALE GENOMIC DNA]</scope>
    <source>
        <strain evidence="2">cv. Menghai</strain>
        <tissue evidence="1">Leaf</tissue>
    </source>
</reference>
<dbReference type="PANTHER" id="PTHR33074:SF139">
    <property type="entry name" value="OS09G0567000 PROTEIN"/>
    <property type="match status" value="1"/>
</dbReference>
<dbReference type="Proteomes" id="UP000479710">
    <property type="component" value="Unassembled WGS sequence"/>
</dbReference>